<dbReference type="AlphaFoldDB" id="A0A2I3NES0"/>
<sequence length="93" mass="10489">MHGAPDFYFNLILCTNFFFFEMESCSVAQAGVKWRDLGSPQPPPPGFKQFSCLSLPSSWNYRHVPPHPADFCIFSRDGVSPCWPGWSGTPGFR</sequence>
<organism evidence="1 2">
    <name type="scientific">Papio anubis</name>
    <name type="common">Olive baboon</name>
    <dbReference type="NCBI Taxonomy" id="9555"/>
    <lineage>
        <taxon>Eukaryota</taxon>
        <taxon>Metazoa</taxon>
        <taxon>Chordata</taxon>
        <taxon>Craniata</taxon>
        <taxon>Vertebrata</taxon>
        <taxon>Euteleostomi</taxon>
        <taxon>Mammalia</taxon>
        <taxon>Eutheria</taxon>
        <taxon>Euarchontoglires</taxon>
        <taxon>Primates</taxon>
        <taxon>Haplorrhini</taxon>
        <taxon>Catarrhini</taxon>
        <taxon>Cercopithecidae</taxon>
        <taxon>Cercopithecinae</taxon>
        <taxon>Papio</taxon>
    </lineage>
</organism>
<evidence type="ECO:0000313" key="2">
    <source>
        <dbReference type="Proteomes" id="UP000028761"/>
    </source>
</evidence>
<dbReference type="Bgee" id="ENSPANG00000007907">
    <property type="expression patterns" value="Expressed in lateral hypothalamic nucleus and 64 other cell types or tissues"/>
</dbReference>
<name>A0A2I3NES0_PAPAN</name>
<dbReference type="OMA" id="VISPYWP"/>
<protein>
    <submittedName>
        <fullName evidence="1">Uncharacterized protein</fullName>
    </submittedName>
</protein>
<dbReference type="ExpressionAtlas" id="A0A2I3NES0">
    <property type="expression patterns" value="baseline"/>
</dbReference>
<reference evidence="1" key="3">
    <citation type="submission" date="2025-09" db="UniProtKB">
        <authorList>
            <consortium name="Ensembl"/>
        </authorList>
    </citation>
    <scope>IDENTIFICATION</scope>
</reference>
<evidence type="ECO:0000313" key="1">
    <source>
        <dbReference type="Ensembl" id="ENSPANP00000046476.2"/>
    </source>
</evidence>
<dbReference type="Proteomes" id="UP000028761">
    <property type="component" value="Chromosome 7"/>
</dbReference>
<reference evidence="1" key="2">
    <citation type="submission" date="2025-08" db="UniProtKB">
        <authorList>
            <consortium name="Ensembl"/>
        </authorList>
    </citation>
    <scope>IDENTIFICATION</scope>
</reference>
<dbReference type="Ensembl" id="ENSPANT00000032286.2">
    <property type="protein sequence ID" value="ENSPANP00000046476.2"/>
    <property type="gene ID" value="ENSPANG00000039055.1"/>
</dbReference>
<dbReference type="PANTHER" id="PTHR46254">
    <property type="entry name" value="PROTEIN GVQW1-RELATED"/>
    <property type="match status" value="1"/>
</dbReference>
<accession>A0A2I3NES0</accession>
<reference evidence="1 2" key="1">
    <citation type="submission" date="2012-03" db="EMBL/GenBank/DDBJ databases">
        <title>Whole Genome Assembly of Papio anubis.</title>
        <authorList>
            <person name="Liu Y.L."/>
            <person name="Abraham K.A."/>
            <person name="Akbar H.A."/>
            <person name="Ali S.A."/>
            <person name="Anosike U.A."/>
            <person name="Aqrawi P.A."/>
            <person name="Arias F.A."/>
            <person name="Attaway T.A."/>
            <person name="Awwad R.A."/>
            <person name="Babu C.B."/>
            <person name="Bandaranaike D.B."/>
            <person name="Battles P.B."/>
            <person name="Bell A.B."/>
            <person name="Beltran B.B."/>
            <person name="Berhane-Mersha D.B."/>
            <person name="Bess C.B."/>
            <person name="Bickham C.B."/>
            <person name="Bolden T.B."/>
            <person name="Carter K.C."/>
            <person name="Chau D.C."/>
            <person name="Chavez A.C."/>
            <person name="Clerc-Blankenburg K.C."/>
            <person name="Coyle M.C."/>
            <person name="Dao M.D."/>
            <person name="Davila M.L.D."/>
            <person name="Davy-Carroll L.D."/>
            <person name="Denson S.D."/>
            <person name="Dinh H.D."/>
            <person name="Fernandez S.F."/>
            <person name="Fernando P.F."/>
            <person name="Forbes L.F."/>
            <person name="Francis C.F."/>
            <person name="Francisco L.F."/>
            <person name="Fu Q.F."/>
            <person name="Garcia-Iii R.G."/>
            <person name="Garrett T.G."/>
            <person name="Gross S.G."/>
            <person name="Gubbala S.G."/>
            <person name="Hirani K.H."/>
            <person name="Hogues M.H."/>
            <person name="Hollins B.H."/>
            <person name="Jackson L.J."/>
            <person name="Javaid M.J."/>
            <person name="Jhangiani S.J."/>
            <person name="Johnson A.J."/>
            <person name="Johnson B.J."/>
            <person name="Jones J.J."/>
            <person name="Joshi V.J."/>
            <person name="Kalu J.K."/>
            <person name="Khan N.K."/>
            <person name="Korchina V.K."/>
            <person name="Kovar C.K."/>
            <person name="Lago L.L."/>
            <person name="Lara F.L."/>
            <person name="Le T.-K.L."/>
            <person name="Lee S.L."/>
            <person name="Legall-Iii F.L."/>
            <person name="Lemon S.L."/>
            <person name="Liu J.L."/>
            <person name="Liu Y.-S.L."/>
            <person name="Liyanage D.L."/>
            <person name="Lopez J.L."/>
            <person name="Lorensuhewa L.L."/>
            <person name="Mata R.M."/>
            <person name="Mathew T.M."/>
            <person name="Mercado C.M."/>
            <person name="Mercado I.M."/>
            <person name="Morales K.M."/>
            <person name="Morgan M.M."/>
            <person name="Munidasa M.M."/>
            <person name="Ngo D.N."/>
            <person name="Nguyen L.N."/>
            <person name="Nguyen T.N."/>
            <person name="Nguyen N.N."/>
            <person name="Obregon M.O."/>
            <person name="Okwuonu G.O."/>
            <person name="Ongeri F.O."/>
            <person name="Onwere C.O."/>
            <person name="Osifeso I.O."/>
            <person name="Parra A.P."/>
            <person name="Patil S.P."/>
            <person name="Perez A.P."/>
            <person name="Perez Y.P."/>
            <person name="Pham C.P."/>
            <person name="Pu L.-L.P."/>
            <person name="Puazo M.P."/>
            <person name="Quiroz J.Q."/>
            <person name="Rouhana J.R."/>
            <person name="Ruiz M.R."/>
            <person name="Ruiz S.-J.R."/>
            <person name="Saada N.S."/>
            <person name="Santibanez J.S."/>
            <person name="Scheel M.S."/>
            <person name="Schneider B.S."/>
            <person name="Simmons D.S."/>
            <person name="Sisson I.S."/>
            <person name="Tang L.-Y.T."/>
            <person name="Thornton R.T."/>
            <person name="Tisius J.T."/>
            <person name="Toledanes G.T."/>
            <person name="Trejos Z.T."/>
            <person name="Usmani K.U."/>
            <person name="Varghese R.V."/>
            <person name="Vattathil S.V."/>
            <person name="Vee V.V."/>
            <person name="Walker D.W."/>
            <person name="Weissenberger G.W."/>
            <person name="White C.W."/>
            <person name="Williams A.W."/>
            <person name="Woodworth J.W."/>
            <person name="Wright R.W."/>
            <person name="Zhu Y.Z."/>
            <person name="Han Y.H."/>
            <person name="Newsham I.N."/>
            <person name="Nazareth L.N."/>
            <person name="Worley K.W."/>
            <person name="Muzny D.M."/>
            <person name="Rogers J.R."/>
            <person name="Gibbs R.G."/>
        </authorList>
    </citation>
    <scope>NUCLEOTIDE SEQUENCE [LARGE SCALE GENOMIC DNA]</scope>
</reference>
<dbReference type="PANTHER" id="PTHR46254:SF6">
    <property type="entry name" value="HIGH MOBILITY GROUP AT-HOOK 2"/>
    <property type="match status" value="1"/>
</dbReference>
<dbReference type="GeneTree" id="ENSGT00940000161627"/>
<proteinExistence type="predicted"/>
<keyword evidence="2" id="KW-1185">Reference proteome</keyword>